<dbReference type="InterPro" id="IPR001007">
    <property type="entry name" value="VWF_dom"/>
</dbReference>
<protein>
    <submittedName>
        <fullName evidence="7">Protein kinase C-binding protein NELL2</fullName>
    </submittedName>
</protein>
<evidence type="ECO:0000313" key="7">
    <source>
        <dbReference type="EMBL" id="KFM74822.1"/>
    </source>
</evidence>
<keyword evidence="5" id="KW-0325">Glycoprotein</keyword>
<dbReference type="Pfam" id="PF00093">
    <property type="entry name" value="VWC"/>
    <property type="match status" value="2"/>
</dbReference>
<dbReference type="SUPFAM" id="SSF57196">
    <property type="entry name" value="EGF/Laminin"/>
    <property type="match status" value="2"/>
</dbReference>
<dbReference type="SMART" id="SM00179">
    <property type="entry name" value="EGF_CA"/>
    <property type="match status" value="2"/>
</dbReference>
<dbReference type="GO" id="GO:0005615">
    <property type="term" value="C:extracellular space"/>
    <property type="evidence" value="ECO:0007669"/>
    <property type="project" value="TreeGrafter"/>
</dbReference>
<evidence type="ECO:0000256" key="5">
    <source>
        <dbReference type="ARBA" id="ARBA00023180"/>
    </source>
</evidence>
<dbReference type="GO" id="GO:0016301">
    <property type="term" value="F:kinase activity"/>
    <property type="evidence" value="ECO:0007669"/>
    <property type="project" value="UniProtKB-KW"/>
</dbReference>
<keyword evidence="2" id="KW-0732">Signal</keyword>
<proteinExistence type="predicted"/>
<organism evidence="7 8">
    <name type="scientific">Stegodyphus mimosarum</name>
    <name type="common">African social velvet spider</name>
    <dbReference type="NCBI Taxonomy" id="407821"/>
    <lineage>
        <taxon>Eukaryota</taxon>
        <taxon>Metazoa</taxon>
        <taxon>Ecdysozoa</taxon>
        <taxon>Arthropoda</taxon>
        <taxon>Chelicerata</taxon>
        <taxon>Arachnida</taxon>
        <taxon>Araneae</taxon>
        <taxon>Araneomorphae</taxon>
        <taxon>Entelegynae</taxon>
        <taxon>Eresoidea</taxon>
        <taxon>Eresidae</taxon>
        <taxon>Stegodyphus</taxon>
    </lineage>
</organism>
<dbReference type="SMART" id="SM00214">
    <property type="entry name" value="VWC"/>
    <property type="match status" value="2"/>
</dbReference>
<dbReference type="Proteomes" id="UP000054359">
    <property type="component" value="Unassembled WGS sequence"/>
</dbReference>
<evidence type="ECO:0000256" key="1">
    <source>
        <dbReference type="ARBA" id="ARBA00022536"/>
    </source>
</evidence>
<keyword evidence="4" id="KW-1015">Disulfide bond</keyword>
<dbReference type="GO" id="GO:0005509">
    <property type="term" value="F:calcium ion binding"/>
    <property type="evidence" value="ECO:0007669"/>
    <property type="project" value="InterPro"/>
</dbReference>
<dbReference type="SUPFAM" id="SSF57603">
    <property type="entry name" value="FnI-like domain"/>
    <property type="match status" value="1"/>
</dbReference>
<sequence>MCHPNSQCINMPGWYYCQCRQGFESHPEDNLGAFCQDIDECLTGSHTCDLSALCVNEEGSYHCECLDNSSCSLNCLHYGQQRLSGEVWSSDSCTRCRCVDGVVICQPVECDCTKRNTDLECCPHCDHSSVCQHQEVPKSFRNGDQWIYQCQTCECLHGEIDCWDLECPPITCENPIQNPGDCCPRCSSDPCSLVYNST</sequence>
<dbReference type="FunFam" id="2.10.25.10:FF:000005">
    <property type="entry name" value="Fibrillin 2"/>
    <property type="match status" value="1"/>
</dbReference>
<feature type="non-terminal residue" evidence="7">
    <location>
        <position position="198"/>
    </location>
</feature>
<keyword evidence="7" id="KW-0808">Transferase</keyword>
<dbReference type="PANTHER" id="PTHR24042:SF5">
    <property type="entry name" value="EGF-LIKE CALCIUM-BINDING DOMAIN-CONTAINING PROTEIN"/>
    <property type="match status" value="1"/>
</dbReference>
<dbReference type="PROSITE" id="PS01208">
    <property type="entry name" value="VWFC_1"/>
    <property type="match status" value="1"/>
</dbReference>
<dbReference type="PROSITE" id="PS01187">
    <property type="entry name" value="EGF_CA"/>
    <property type="match status" value="1"/>
</dbReference>
<keyword evidence="8" id="KW-1185">Reference proteome</keyword>
<dbReference type="PANTHER" id="PTHR24042">
    <property type="entry name" value="NEL HOMOLOG"/>
    <property type="match status" value="1"/>
</dbReference>
<dbReference type="Gene3D" id="2.10.25.10">
    <property type="entry name" value="Laminin"/>
    <property type="match status" value="2"/>
</dbReference>
<dbReference type="OMA" id="DCIHERK"/>
<evidence type="ECO:0000256" key="2">
    <source>
        <dbReference type="ARBA" id="ARBA00022729"/>
    </source>
</evidence>
<dbReference type="InterPro" id="IPR000152">
    <property type="entry name" value="EGF-type_Asp/Asn_hydroxyl_site"/>
</dbReference>
<reference evidence="7 8" key="1">
    <citation type="submission" date="2013-11" db="EMBL/GenBank/DDBJ databases">
        <title>Genome sequencing of Stegodyphus mimosarum.</title>
        <authorList>
            <person name="Bechsgaard J."/>
        </authorList>
    </citation>
    <scope>NUCLEOTIDE SEQUENCE [LARGE SCALE GENOMIC DNA]</scope>
</reference>
<dbReference type="EMBL" id="KK119123">
    <property type="protein sequence ID" value="KFM74822.1"/>
    <property type="molecule type" value="Genomic_DNA"/>
</dbReference>
<accession>A0A087UBT3</accession>
<evidence type="ECO:0000259" key="6">
    <source>
        <dbReference type="PROSITE" id="PS50184"/>
    </source>
</evidence>
<keyword evidence="3" id="KW-0677">Repeat</keyword>
<evidence type="ECO:0000313" key="8">
    <source>
        <dbReference type="Proteomes" id="UP000054359"/>
    </source>
</evidence>
<dbReference type="OrthoDB" id="6516201at2759"/>
<name>A0A087UBT3_STEMI</name>
<dbReference type="PROSITE" id="PS00010">
    <property type="entry name" value="ASX_HYDROXYL"/>
    <property type="match status" value="1"/>
</dbReference>
<evidence type="ECO:0000256" key="3">
    <source>
        <dbReference type="ARBA" id="ARBA00022737"/>
    </source>
</evidence>
<feature type="domain" description="VWFC" evidence="6">
    <location>
        <begin position="73"/>
        <end position="126"/>
    </location>
</feature>
<keyword evidence="7" id="KW-0418">Kinase</keyword>
<dbReference type="InterPro" id="IPR049883">
    <property type="entry name" value="NOTCH1_EGF-like"/>
</dbReference>
<dbReference type="InterPro" id="IPR001881">
    <property type="entry name" value="EGF-like_Ca-bd_dom"/>
</dbReference>
<dbReference type="STRING" id="407821.A0A087UBT3"/>
<dbReference type="Gene3D" id="6.20.200.20">
    <property type="match status" value="1"/>
</dbReference>
<dbReference type="AlphaFoldDB" id="A0A087UBT3"/>
<keyword evidence="1" id="KW-0245">EGF-like domain</keyword>
<feature type="domain" description="VWFC" evidence="6">
    <location>
        <begin position="129"/>
        <end position="187"/>
    </location>
</feature>
<gene>
    <name evidence="7" type="ORF">X975_11390</name>
</gene>
<evidence type="ECO:0000256" key="4">
    <source>
        <dbReference type="ARBA" id="ARBA00023157"/>
    </source>
</evidence>
<dbReference type="GO" id="GO:0008201">
    <property type="term" value="F:heparin binding"/>
    <property type="evidence" value="ECO:0007669"/>
    <property type="project" value="TreeGrafter"/>
</dbReference>
<dbReference type="InterPro" id="IPR051586">
    <property type="entry name" value="PKC-binding_NELL"/>
</dbReference>
<dbReference type="PROSITE" id="PS50184">
    <property type="entry name" value="VWFC_2"/>
    <property type="match status" value="2"/>
</dbReference>
<dbReference type="Pfam" id="PF07645">
    <property type="entry name" value="EGF_CA"/>
    <property type="match status" value="2"/>
</dbReference>
<dbReference type="Gene3D" id="2.10.70.10">
    <property type="entry name" value="Complement Module, domain 1"/>
    <property type="match status" value="1"/>
</dbReference>
<dbReference type="InterPro" id="IPR018097">
    <property type="entry name" value="EGF_Ca-bd_CS"/>
</dbReference>